<name>A0A1M7H9L1_9FLAO</name>
<keyword evidence="1" id="KW-0472">Membrane</keyword>
<feature type="transmembrane region" description="Helical" evidence="1">
    <location>
        <begin position="31"/>
        <end position="48"/>
    </location>
</feature>
<feature type="domain" description="2TM" evidence="2">
    <location>
        <begin position="20"/>
        <end position="103"/>
    </location>
</feature>
<dbReference type="Pfam" id="PF13239">
    <property type="entry name" value="2TM"/>
    <property type="match status" value="1"/>
</dbReference>
<accession>A0A1M7H9L1</accession>
<dbReference type="EMBL" id="FRBU01000027">
    <property type="protein sequence ID" value="SHM25116.1"/>
    <property type="molecule type" value="Genomic_DNA"/>
</dbReference>
<reference evidence="4" key="1">
    <citation type="submission" date="2016-11" db="EMBL/GenBank/DDBJ databases">
        <authorList>
            <person name="Varghese N."/>
            <person name="Submissions S."/>
        </authorList>
    </citation>
    <scope>NUCLEOTIDE SEQUENCE [LARGE SCALE GENOMIC DNA]</scope>
    <source>
        <strain evidence="4">DSM 3661</strain>
    </source>
</reference>
<evidence type="ECO:0000313" key="4">
    <source>
        <dbReference type="Proteomes" id="UP000184260"/>
    </source>
</evidence>
<evidence type="ECO:0000259" key="2">
    <source>
        <dbReference type="Pfam" id="PF13239"/>
    </source>
</evidence>
<dbReference type="Proteomes" id="UP000184260">
    <property type="component" value="Unassembled WGS sequence"/>
</dbReference>
<organism evidence="3 4">
    <name type="scientific">Flavobacterium xanthum</name>
    <dbReference type="NCBI Taxonomy" id="69322"/>
    <lineage>
        <taxon>Bacteria</taxon>
        <taxon>Pseudomonadati</taxon>
        <taxon>Bacteroidota</taxon>
        <taxon>Flavobacteriia</taxon>
        <taxon>Flavobacteriales</taxon>
        <taxon>Flavobacteriaceae</taxon>
        <taxon>Flavobacterium</taxon>
    </lineage>
</organism>
<feature type="transmembrane region" description="Helical" evidence="1">
    <location>
        <begin position="68"/>
        <end position="89"/>
    </location>
</feature>
<sequence>MRNKVEMDYNNLQSEDRYAEAQKKVKKLKGFYSHLMIYILVNIFIFVLNVKDLSPGESYFKLENFFTAFFWGIGLFFHGLSVFGGNIFFGKNWEERKIKEFMEKEKSEKWE</sequence>
<dbReference type="AlphaFoldDB" id="A0A1M7H9L1"/>
<dbReference type="STRING" id="69322.SAMN05443669_102712"/>
<evidence type="ECO:0000313" key="3">
    <source>
        <dbReference type="EMBL" id="SHM25116.1"/>
    </source>
</evidence>
<dbReference type="InterPro" id="IPR025698">
    <property type="entry name" value="2TM_dom"/>
</dbReference>
<evidence type="ECO:0000256" key="1">
    <source>
        <dbReference type="SAM" id="Phobius"/>
    </source>
</evidence>
<keyword evidence="1" id="KW-1133">Transmembrane helix</keyword>
<dbReference type="RefSeq" id="WP_073354261.1">
    <property type="nucleotide sequence ID" value="NZ_FRBU01000027.1"/>
</dbReference>
<proteinExistence type="predicted"/>
<protein>
    <submittedName>
        <fullName evidence="3">2TM domain-containing protein</fullName>
    </submittedName>
</protein>
<keyword evidence="4" id="KW-1185">Reference proteome</keyword>
<gene>
    <name evidence="3" type="ORF">SAMN05443669_102712</name>
</gene>
<keyword evidence="1" id="KW-0812">Transmembrane</keyword>